<organism evidence="3 4">
    <name type="scientific">Candidatus Companilactobacillus pullicola</name>
    <dbReference type="NCBI Taxonomy" id="2838523"/>
    <lineage>
        <taxon>Bacteria</taxon>
        <taxon>Bacillati</taxon>
        <taxon>Bacillota</taxon>
        <taxon>Bacilli</taxon>
        <taxon>Lactobacillales</taxon>
        <taxon>Lactobacillaceae</taxon>
        <taxon>Companilactobacillus</taxon>
    </lineage>
</organism>
<dbReference type="SMART" id="SM00829">
    <property type="entry name" value="PKS_ER"/>
    <property type="match status" value="1"/>
</dbReference>
<dbReference type="PANTHER" id="PTHR44154">
    <property type="entry name" value="QUINONE OXIDOREDUCTASE"/>
    <property type="match status" value="1"/>
</dbReference>
<evidence type="ECO:0000313" key="4">
    <source>
        <dbReference type="Proteomes" id="UP000824013"/>
    </source>
</evidence>
<dbReference type="SUPFAM" id="SSF51735">
    <property type="entry name" value="NAD(P)-binding Rossmann-fold domains"/>
    <property type="match status" value="1"/>
</dbReference>
<gene>
    <name evidence="3" type="ORF">H9820_07850</name>
</gene>
<reference evidence="3" key="2">
    <citation type="submission" date="2021-04" db="EMBL/GenBank/DDBJ databases">
        <authorList>
            <person name="Gilroy R."/>
        </authorList>
    </citation>
    <scope>NUCLEOTIDE SEQUENCE</scope>
    <source>
        <strain evidence="3">3204</strain>
    </source>
</reference>
<dbReference type="AlphaFoldDB" id="A0A9D2CMC3"/>
<reference evidence="3" key="1">
    <citation type="journal article" date="2021" name="PeerJ">
        <title>Extensive microbial diversity within the chicken gut microbiome revealed by metagenomics and culture.</title>
        <authorList>
            <person name="Gilroy R."/>
            <person name="Ravi A."/>
            <person name="Getino M."/>
            <person name="Pursley I."/>
            <person name="Horton D.L."/>
            <person name="Alikhan N.F."/>
            <person name="Baker D."/>
            <person name="Gharbi K."/>
            <person name="Hall N."/>
            <person name="Watson M."/>
            <person name="Adriaenssens E.M."/>
            <person name="Foster-Nyarko E."/>
            <person name="Jarju S."/>
            <person name="Secka A."/>
            <person name="Antonio M."/>
            <person name="Oren A."/>
            <person name="Chaudhuri R.R."/>
            <person name="La Ragione R."/>
            <person name="Hildebrand F."/>
            <person name="Pallen M.J."/>
        </authorList>
    </citation>
    <scope>NUCLEOTIDE SEQUENCE</scope>
    <source>
        <strain evidence="3">3204</strain>
    </source>
</reference>
<dbReference type="InterPro" id="IPR013154">
    <property type="entry name" value="ADH-like_N"/>
</dbReference>
<dbReference type="PANTHER" id="PTHR44154:SF1">
    <property type="entry name" value="QUINONE OXIDOREDUCTASE"/>
    <property type="match status" value="1"/>
</dbReference>
<dbReference type="InterPro" id="IPR051603">
    <property type="entry name" value="Zinc-ADH_QOR/CCCR"/>
</dbReference>
<dbReference type="Pfam" id="PF08240">
    <property type="entry name" value="ADH_N"/>
    <property type="match status" value="1"/>
</dbReference>
<evidence type="ECO:0000259" key="2">
    <source>
        <dbReference type="SMART" id="SM00829"/>
    </source>
</evidence>
<evidence type="ECO:0000313" key="3">
    <source>
        <dbReference type="EMBL" id="HIY92834.1"/>
    </source>
</evidence>
<dbReference type="InterPro" id="IPR036291">
    <property type="entry name" value="NAD(P)-bd_dom_sf"/>
</dbReference>
<proteinExistence type="predicted"/>
<dbReference type="SUPFAM" id="SSF50129">
    <property type="entry name" value="GroES-like"/>
    <property type="match status" value="1"/>
</dbReference>
<comment type="caution">
    <text evidence="3">The sequence shown here is derived from an EMBL/GenBank/DDBJ whole genome shotgun (WGS) entry which is preliminary data.</text>
</comment>
<name>A0A9D2CMC3_9LACO</name>
<dbReference type="Gene3D" id="3.90.180.10">
    <property type="entry name" value="Medium-chain alcohol dehydrogenases, catalytic domain"/>
    <property type="match status" value="1"/>
</dbReference>
<dbReference type="Proteomes" id="UP000824013">
    <property type="component" value="Unassembled WGS sequence"/>
</dbReference>
<evidence type="ECO:0000256" key="1">
    <source>
        <dbReference type="ARBA" id="ARBA00022857"/>
    </source>
</evidence>
<accession>A0A9D2CMC3</accession>
<dbReference type="InterPro" id="IPR020843">
    <property type="entry name" value="ER"/>
</dbReference>
<feature type="domain" description="Enoyl reductase (ER)" evidence="2">
    <location>
        <begin position="10"/>
        <end position="316"/>
    </location>
</feature>
<dbReference type="EMBL" id="DXCM01000057">
    <property type="protein sequence ID" value="HIY92834.1"/>
    <property type="molecule type" value="Genomic_DNA"/>
</dbReference>
<dbReference type="Gene3D" id="3.40.50.720">
    <property type="entry name" value="NAD(P)-binding Rossmann-like Domain"/>
    <property type="match status" value="1"/>
</dbReference>
<dbReference type="InterPro" id="IPR011032">
    <property type="entry name" value="GroES-like_sf"/>
</dbReference>
<protein>
    <submittedName>
        <fullName evidence="3">Alcohol dehydrogenase catalytic domain-containing protein</fullName>
    </submittedName>
</protein>
<dbReference type="GO" id="GO:0016491">
    <property type="term" value="F:oxidoreductase activity"/>
    <property type="evidence" value="ECO:0007669"/>
    <property type="project" value="InterPro"/>
</dbReference>
<keyword evidence="1" id="KW-0521">NADP</keyword>
<sequence length="319" mass="35050">MKAAFIEHLGSYSEIKYGELPVPVINSNEVLVKVQKIAVNFVDTFVRSGGFKANVIFPFVIGRDAVGTVSQIGSEVTSFNIGDVVWTNSMGYDGRVGVSSEYTAVPAKRLYKVPTGVDTTQLIAAVHSAATAVILLRDVLQVRSGQNILIEGGAGHVGQKLTEVAKILGLQTTTTSNQRNFNLMRELQVDHYYDYHQPVAEIEDDFDNIVDTSGKISLPINLSKLNLHGKIGMITAPKASAQEIDFQKFYTSVQSIRGFVISHATEYQLAQTAEFLNRNFSKGKLLRDEVMTLPLSQASEAQRMLETHQTNGKKLILTI</sequence>